<keyword evidence="3" id="KW-1185">Reference proteome</keyword>
<keyword evidence="1" id="KW-0732">Signal</keyword>
<evidence type="ECO:0000256" key="1">
    <source>
        <dbReference type="SAM" id="SignalP"/>
    </source>
</evidence>
<evidence type="ECO:0000313" key="2">
    <source>
        <dbReference type="EMBL" id="MDU0346895.1"/>
    </source>
</evidence>
<dbReference type="RefSeq" id="WP_316005113.1">
    <property type="nucleotide sequence ID" value="NZ_JAWDIT010000005.1"/>
</dbReference>
<proteinExistence type="predicted"/>
<gene>
    <name evidence="2" type="ORF">RWH44_14440</name>
</gene>
<dbReference type="Proteomes" id="UP001261125">
    <property type="component" value="Unassembled WGS sequence"/>
</dbReference>
<name>A0ABU3SPX5_9MICO</name>
<sequence>MRRRAMAACATTVLLGILVGCATTPPAQRALGYGYPGTCLPDQLSWPTDFLESLPGESTGTVVGLRLEYLDEKWVWRVRSVTGNDPTRGEEALLDVQTLEKRASQEVDLTDAERRVGAPSAWAAAQESGETYPSPLIIDMRRVVDDGAPAWQVTTCNTETNAQAEVIVR</sequence>
<feature type="chain" id="PRO_5047179875" description="DUF3558 domain-containing protein" evidence="1">
    <location>
        <begin position="30"/>
        <end position="169"/>
    </location>
</feature>
<dbReference type="PROSITE" id="PS51257">
    <property type="entry name" value="PROKAR_LIPOPROTEIN"/>
    <property type="match status" value="1"/>
</dbReference>
<protein>
    <recommendedName>
        <fullName evidence="4">DUF3558 domain-containing protein</fullName>
    </recommendedName>
</protein>
<comment type="caution">
    <text evidence="2">The sequence shown here is derived from an EMBL/GenBank/DDBJ whole genome shotgun (WGS) entry which is preliminary data.</text>
</comment>
<accession>A0ABU3SPX5</accession>
<evidence type="ECO:0008006" key="4">
    <source>
        <dbReference type="Google" id="ProtNLM"/>
    </source>
</evidence>
<evidence type="ECO:0000313" key="3">
    <source>
        <dbReference type="Proteomes" id="UP001261125"/>
    </source>
</evidence>
<dbReference type="EMBL" id="JAWDIT010000005">
    <property type="protein sequence ID" value="MDU0346895.1"/>
    <property type="molecule type" value="Genomic_DNA"/>
</dbReference>
<feature type="signal peptide" evidence="1">
    <location>
        <begin position="1"/>
        <end position="29"/>
    </location>
</feature>
<organism evidence="2 3">
    <name type="scientific">Microbacterium phycohabitans</name>
    <dbReference type="NCBI Taxonomy" id="3075993"/>
    <lineage>
        <taxon>Bacteria</taxon>
        <taxon>Bacillati</taxon>
        <taxon>Actinomycetota</taxon>
        <taxon>Actinomycetes</taxon>
        <taxon>Micrococcales</taxon>
        <taxon>Microbacteriaceae</taxon>
        <taxon>Microbacterium</taxon>
    </lineage>
</organism>
<reference evidence="2 3" key="1">
    <citation type="submission" date="2023-09" db="EMBL/GenBank/DDBJ databases">
        <title>Microbacterium fusihabitans sp. nov., Microbacterium phycihabitans sp. nov., and Microbacterium cervinum sp. nov., isolated from dried seaweeds of beach.</title>
        <authorList>
            <person name="Lee S.D."/>
        </authorList>
    </citation>
    <scope>NUCLEOTIDE SEQUENCE [LARGE SCALE GENOMIC DNA]</scope>
    <source>
        <strain evidence="2 3">KSW2-29</strain>
    </source>
</reference>